<evidence type="ECO:0000313" key="2">
    <source>
        <dbReference type="EMBL" id="GLH72408.1"/>
    </source>
</evidence>
<dbReference type="RefSeq" id="WP_285570945.1">
    <property type="nucleotide sequence ID" value="NZ_BSDE01000001.1"/>
</dbReference>
<reference evidence="2 3" key="1">
    <citation type="journal article" date="2023" name="Antonie Van Leeuwenhoek">
        <title>Mesoterricola silvestris gen. nov., sp. nov., Mesoterricola sediminis sp. nov., Geothrix oryzae sp. nov., Geothrix edaphica sp. nov., Geothrix rubra sp. nov., and Geothrix limicola sp. nov., six novel members of Acidobacteriota isolated from soils.</title>
        <authorList>
            <person name="Itoh H."/>
            <person name="Sugisawa Y."/>
            <person name="Mise K."/>
            <person name="Xu Z."/>
            <person name="Kuniyasu M."/>
            <person name="Ushijima N."/>
            <person name="Kawano K."/>
            <person name="Kobayashi E."/>
            <person name="Shiratori Y."/>
            <person name="Masuda Y."/>
            <person name="Senoo K."/>
        </authorList>
    </citation>
    <scope>NUCLEOTIDE SEQUENCE [LARGE SCALE GENOMIC DNA]</scope>
    <source>
        <strain evidence="2 3">Red804</strain>
    </source>
</reference>
<keyword evidence="3" id="KW-1185">Reference proteome</keyword>
<comment type="caution">
    <text evidence="2">The sequence shown here is derived from an EMBL/GenBank/DDBJ whole genome shotgun (WGS) entry which is preliminary data.</text>
</comment>
<dbReference type="Proteomes" id="UP001165069">
    <property type="component" value="Unassembled WGS sequence"/>
</dbReference>
<evidence type="ECO:0000313" key="3">
    <source>
        <dbReference type="Proteomes" id="UP001165069"/>
    </source>
</evidence>
<dbReference type="EMBL" id="BSDE01000001">
    <property type="protein sequence ID" value="GLH72408.1"/>
    <property type="molecule type" value="Genomic_DNA"/>
</dbReference>
<sequence length="421" mass="46964">MKLLRFLAPLFLSSVQLLAVPAWSRTTGASCNACHATPTWQLTSMGMEFLKNGHRMEALKVDPKDQKLDNYVSLVWKGRAYGDSLDTKRTGLANTQKPATNFEQHSFSLYTGGALSERFSYFTELYLNENTGNTSGANIVQSDAGRKKLAEAFIQYNQPISQDVFLAVRAGEILPGILHVFGVGARSAEQRATVLNDQLAGSTNTFRPFSRQQGMDATLVGKHFEAAFGVVDGSSTSITNSIDADNHKDWYGSFLYSLDSHHSAVGLYHYDGQFSNYATQNDFSTALSYDNKFKKDGILARFIRDNFRIVGAYFMGEETMNLGGTKTKNKGYYGLVDYNFTDSFGMYVRMDNLDPNKDLANNETTQAMLGLNGMLYQSEKSGARWNFEYTEKQSYLGGTIAAAGTTKFKDKRYFFQVTWGF</sequence>
<keyword evidence="1" id="KW-0732">Signal</keyword>
<gene>
    <name evidence="2" type="ORF">GETHLI_09100</name>
</gene>
<proteinExistence type="predicted"/>
<name>A0ABQ5QCV3_9BACT</name>
<accession>A0ABQ5QCV3</accession>
<organism evidence="2 3">
    <name type="scientific">Geothrix limicola</name>
    <dbReference type="NCBI Taxonomy" id="2927978"/>
    <lineage>
        <taxon>Bacteria</taxon>
        <taxon>Pseudomonadati</taxon>
        <taxon>Acidobacteriota</taxon>
        <taxon>Holophagae</taxon>
        <taxon>Holophagales</taxon>
        <taxon>Holophagaceae</taxon>
        <taxon>Geothrix</taxon>
    </lineage>
</organism>
<protein>
    <recommendedName>
        <fullName evidence="4">Cytochrome C</fullName>
    </recommendedName>
</protein>
<feature type="signal peptide" evidence="1">
    <location>
        <begin position="1"/>
        <end position="19"/>
    </location>
</feature>
<evidence type="ECO:0000256" key="1">
    <source>
        <dbReference type="SAM" id="SignalP"/>
    </source>
</evidence>
<evidence type="ECO:0008006" key="4">
    <source>
        <dbReference type="Google" id="ProtNLM"/>
    </source>
</evidence>
<feature type="chain" id="PRO_5046929141" description="Cytochrome C" evidence="1">
    <location>
        <begin position="20"/>
        <end position="421"/>
    </location>
</feature>